<evidence type="ECO:0000313" key="3">
    <source>
        <dbReference type="Proteomes" id="UP000005426"/>
    </source>
</evidence>
<dbReference type="STRING" id="452589.G9P413"/>
<dbReference type="InterPro" id="IPR036770">
    <property type="entry name" value="Ankyrin_rpt-contain_sf"/>
</dbReference>
<dbReference type="InterPro" id="IPR016181">
    <property type="entry name" value="Acyl_CoA_acyltransferase"/>
</dbReference>
<dbReference type="eggNOG" id="ENOG502SDUB">
    <property type="taxonomic scope" value="Eukaryota"/>
</dbReference>
<accession>G9P413</accession>
<evidence type="ECO:0000256" key="1">
    <source>
        <dbReference type="SAM" id="MobiDB-lite"/>
    </source>
</evidence>
<dbReference type="HOGENOM" id="CLU_012166_1_0_1"/>
<comment type="caution">
    <text evidence="2">The sequence shown here is derived from an EMBL/GenBank/DDBJ whole genome shotgun (WGS) entry which is preliminary data.</text>
</comment>
<dbReference type="Gene3D" id="3.40.630.30">
    <property type="match status" value="1"/>
</dbReference>
<keyword evidence="3" id="KW-1185">Reference proteome</keyword>
<dbReference type="EMBL" id="ABDG02000026">
    <property type="protein sequence ID" value="EHK43116.1"/>
    <property type="molecule type" value="Genomic_DNA"/>
</dbReference>
<dbReference type="Proteomes" id="UP000005426">
    <property type="component" value="Unassembled WGS sequence"/>
</dbReference>
<name>G9P413_HYPAI</name>
<evidence type="ECO:0008006" key="4">
    <source>
        <dbReference type="Google" id="ProtNLM"/>
    </source>
</evidence>
<protein>
    <recommendedName>
        <fullName evidence="4">N-acetyltransferase domain-containing protein</fullName>
    </recommendedName>
</protein>
<gene>
    <name evidence="2" type="ORF">TRIATDRAFT_86048</name>
</gene>
<dbReference type="OrthoDB" id="4893591at2759"/>
<dbReference type="OMA" id="AMDMESE"/>
<proteinExistence type="predicted"/>
<organism evidence="2 3">
    <name type="scientific">Hypocrea atroviridis (strain ATCC 20476 / IMI 206040)</name>
    <name type="common">Trichoderma atroviride</name>
    <dbReference type="NCBI Taxonomy" id="452589"/>
    <lineage>
        <taxon>Eukaryota</taxon>
        <taxon>Fungi</taxon>
        <taxon>Dikarya</taxon>
        <taxon>Ascomycota</taxon>
        <taxon>Pezizomycotina</taxon>
        <taxon>Sordariomycetes</taxon>
        <taxon>Hypocreomycetidae</taxon>
        <taxon>Hypocreales</taxon>
        <taxon>Hypocreaceae</taxon>
        <taxon>Trichoderma</taxon>
    </lineage>
</organism>
<dbReference type="AlphaFoldDB" id="G9P413"/>
<dbReference type="Gene3D" id="1.25.40.20">
    <property type="entry name" value="Ankyrin repeat-containing domain"/>
    <property type="match status" value="1"/>
</dbReference>
<dbReference type="SUPFAM" id="SSF55729">
    <property type="entry name" value="Acyl-CoA N-acyltransferases (Nat)"/>
    <property type="match status" value="1"/>
</dbReference>
<feature type="region of interest" description="Disordered" evidence="1">
    <location>
        <begin position="1"/>
        <end position="25"/>
    </location>
</feature>
<evidence type="ECO:0000313" key="2">
    <source>
        <dbReference type="EMBL" id="EHK43116.1"/>
    </source>
</evidence>
<reference evidence="2 3" key="1">
    <citation type="journal article" date="2011" name="Genome Biol.">
        <title>Comparative genome sequence analysis underscores mycoparasitism as the ancestral life style of Trichoderma.</title>
        <authorList>
            <person name="Kubicek C.P."/>
            <person name="Herrera-Estrella A."/>
            <person name="Seidl-Seiboth V."/>
            <person name="Martinez D.A."/>
            <person name="Druzhinina I.S."/>
            <person name="Thon M."/>
            <person name="Zeilinger S."/>
            <person name="Casas-Flores S."/>
            <person name="Horwitz B.A."/>
            <person name="Mukherjee P.K."/>
            <person name="Mukherjee M."/>
            <person name="Kredics L."/>
            <person name="Alcaraz L.D."/>
            <person name="Aerts A."/>
            <person name="Antal Z."/>
            <person name="Atanasova L."/>
            <person name="Cervantes-Badillo M.G."/>
            <person name="Challacombe J."/>
            <person name="Chertkov O."/>
            <person name="McCluskey K."/>
            <person name="Coulpier F."/>
            <person name="Deshpande N."/>
            <person name="von Doehren H."/>
            <person name="Ebbole D.J."/>
            <person name="Esquivel-Naranjo E.U."/>
            <person name="Fekete E."/>
            <person name="Flipphi M."/>
            <person name="Glaser F."/>
            <person name="Gomez-Rodriguez E.Y."/>
            <person name="Gruber S."/>
            <person name="Han C."/>
            <person name="Henrissat B."/>
            <person name="Hermosa R."/>
            <person name="Hernandez-Onate M."/>
            <person name="Karaffa L."/>
            <person name="Kosti I."/>
            <person name="Le Crom S."/>
            <person name="Lindquist E."/>
            <person name="Lucas S."/>
            <person name="Luebeck M."/>
            <person name="Luebeck P.S."/>
            <person name="Margeot A."/>
            <person name="Metz B."/>
            <person name="Misra M."/>
            <person name="Nevalainen H."/>
            <person name="Omann M."/>
            <person name="Packer N."/>
            <person name="Perrone G."/>
            <person name="Uresti-Rivera E.E."/>
            <person name="Salamov A."/>
            <person name="Schmoll M."/>
            <person name="Seiboth B."/>
            <person name="Shapiro H."/>
            <person name="Sukno S."/>
            <person name="Tamayo-Ramos J.A."/>
            <person name="Tisch D."/>
            <person name="Wiest A."/>
            <person name="Wilkinson H.H."/>
            <person name="Zhang M."/>
            <person name="Coutinho P.M."/>
            <person name="Kenerley C.M."/>
            <person name="Monte E."/>
            <person name="Baker S.E."/>
            <person name="Grigoriev I.V."/>
        </authorList>
    </citation>
    <scope>NUCLEOTIDE SEQUENCE [LARGE SCALE GENOMIC DNA]</scope>
    <source>
        <strain evidence="3">ATCC 20476 / IMI 206040</strain>
    </source>
</reference>
<sequence>MAARKRSSSGVSAEDAPAPKMAKTNTNNWRDVFEIDIKLKINAPDEDSYGCEDEDEDEEFDESNHDAHHEIVWLEPINGFVLSKEIAIDKSKPDCIGSCNSVLIRRSLMRRSFHSDIGELYTDTSSMGFDLFDRYGRLKPAFKKGSDRCGSGIWGDELDDGDILLIQRVCMDEPHRRQGMAQEMIRDMLQKALSKCNPQTLIAIACAGGEWLKLHSHVELEGRSSEEQSAMYDRERHKLECFYRSLGFRRIGYTEWFALLPGNAQHVSHSVPANLDFFLSRPTSDRMTNAIFTKLLEAFKTIKKDNARFMLTQAALGSYGPEDDVWISADRDGNTLLHHAATSESPLCVKWIIHKCPRLVSEQNSLGETPLDACQERLEAIRTRQKLAGESIAVSDKFTGYSQPSVEVLCALKGLNHLSLEGLLQLKYGCTCGQCQEGFFSPRMRMAVLYNAETTSDMLLHWDNGTDGDEFVREFGRFLKYLPPRMYKSMRTDARLRKGFSSMFGSFAQCLWDSKGPPRELKVVEAVMSESNGSSIAKHYLDCGGTVEAVGSALFWRVMDESRSAGDGATWDLFADDLEALPACRNDDEFGFVSSMCGYARVHQGQCFSATGHPVDENDR</sequence>